<comment type="caution">
    <text evidence="2">The sequence shown here is derived from an EMBL/GenBank/DDBJ whole genome shotgun (WGS) entry which is preliminary data.</text>
</comment>
<dbReference type="InterPro" id="IPR018253">
    <property type="entry name" value="DnaJ_domain_CS"/>
</dbReference>
<evidence type="ECO:0000313" key="2">
    <source>
        <dbReference type="EMBL" id="KRY42312.1"/>
    </source>
</evidence>
<keyword evidence="3" id="KW-1185">Reference proteome</keyword>
<accession>A0A0V1BZG2</accession>
<dbReference type="Pfam" id="PF00226">
    <property type="entry name" value="DnaJ"/>
    <property type="match status" value="1"/>
</dbReference>
<dbReference type="EMBL" id="JYDH01000004">
    <property type="protein sequence ID" value="KRY42312.1"/>
    <property type="molecule type" value="Genomic_DNA"/>
</dbReference>
<dbReference type="Proteomes" id="UP000054776">
    <property type="component" value="Unassembled WGS sequence"/>
</dbReference>
<reference evidence="2 3" key="1">
    <citation type="submission" date="2015-01" db="EMBL/GenBank/DDBJ databases">
        <title>Evolution of Trichinella species and genotypes.</title>
        <authorList>
            <person name="Korhonen P.K."/>
            <person name="Edoardo P."/>
            <person name="Giuseppe L.R."/>
            <person name="Gasser R.B."/>
        </authorList>
    </citation>
    <scope>NUCLEOTIDE SEQUENCE [LARGE SCALE GENOMIC DNA]</scope>
    <source>
        <strain evidence="2">ISS3</strain>
    </source>
</reference>
<organism evidence="2 3">
    <name type="scientific">Trichinella spiralis</name>
    <name type="common">Trichina worm</name>
    <dbReference type="NCBI Taxonomy" id="6334"/>
    <lineage>
        <taxon>Eukaryota</taxon>
        <taxon>Metazoa</taxon>
        <taxon>Ecdysozoa</taxon>
        <taxon>Nematoda</taxon>
        <taxon>Enoplea</taxon>
        <taxon>Dorylaimia</taxon>
        <taxon>Trichinellida</taxon>
        <taxon>Trichinellidae</taxon>
        <taxon>Trichinella</taxon>
    </lineage>
</organism>
<evidence type="ECO:0000313" key="3">
    <source>
        <dbReference type="Proteomes" id="UP000054776"/>
    </source>
</evidence>
<dbReference type="InterPro" id="IPR001623">
    <property type="entry name" value="DnaJ_domain"/>
</dbReference>
<dbReference type="InterPro" id="IPR036869">
    <property type="entry name" value="J_dom_sf"/>
</dbReference>
<evidence type="ECO:0000259" key="1">
    <source>
        <dbReference type="PROSITE" id="PS50076"/>
    </source>
</evidence>
<sequence>MVVNVIEENKVHFNVLNATFEELKAAYQCLLFQFHPDKCEKNYCYEKYSRVLQAWNILRNDTSRRRYNCWLRENQLRDDSVCLFAQISISDFTNEWRSNSLLVSMPTVKDGMRGLAVFISDIRNSYTAAAIE</sequence>
<dbReference type="AlphaFoldDB" id="A0A0V1BZG2"/>
<dbReference type="SUPFAM" id="SSF46565">
    <property type="entry name" value="Chaperone J-domain"/>
    <property type="match status" value="1"/>
</dbReference>
<dbReference type="STRING" id="6334.A0A0V1BZG2"/>
<dbReference type="PROSITE" id="PS00636">
    <property type="entry name" value="DNAJ_1"/>
    <property type="match status" value="1"/>
</dbReference>
<gene>
    <name evidence="2" type="primary">dnaJ2</name>
    <name evidence="2" type="ORF">T01_9054</name>
</gene>
<feature type="domain" description="J" evidence="1">
    <location>
        <begin position="1"/>
        <end position="71"/>
    </location>
</feature>
<dbReference type="InParanoid" id="A0A0V1BZG2"/>
<protein>
    <submittedName>
        <fullName evidence="2">Chaperone protein DnaJ 2</fullName>
    </submittedName>
</protein>
<dbReference type="OrthoDB" id="5914890at2759"/>
<name>A0A0V1BZG2_TRISP</name>
<proteinExistence type="predicted"/>
<dbReference type="Gene3D" id="1.10.287.110">
    <property type="entry name" value="DnaJ domain"/>
    <property type="match status" value="1"/>
</dbReference>
<dbReference type="CDD" id="cd06257">
    <property type="entry name" value="DnaJ"/>
    <property type="match status" value="1"/>
</dbReference>
<dbReference type="PROSITE" id="PS50076">
    <property type="entry name" value="DNAJ_2"/>
    <property type="match status" value="1"/>
</dbReference>